<gene>
    <name evidence="1" type="ORF">C2L64_50605</name>
</gene>
<evidence type="ECO:0000313" key="1">
    <source>
        <dbReference type="EMBL" id="AUT76466.1"/>
    </source>
</evidence>
<name>A0AAJ4WQ06_9BURK</name>
<evidence type="ECO:0000313" key="2">
    <source>
        <dbReference type="Proteomes" id="UP000236649"/>
    </source>
</evidence>
<dbReference type="KEGG" id="phs:C2L64_50605"/>
<reference evidence="1 2" key="1">
    <citation type="submission" date="2018-01" db="EMBL/GenBank/DDBJ databases">
        <title>Species boundaries and ecological features among Paraburkholderia terrae DSMZ17804T, P. hospita DSMZ17164T and P. caribensis DSMZ13236T.</title>
        <authorList>
            <person name="Pratama A.A."/>
        </authorList>
    </citation>
    <scope>NUCLEOTIDE SEQUENCE [LARGE SCALE GENOMIC DNA]</scope>
    <source>
        <strain evidence="1 2">DSM 17164</strain>
    </source>
</reference>
<organism evidence="1 2">
    <name type="scientific">Paraburkholderia hospita</name>
    <dbReference type="NCBI Taxonomy" id="169430"/>
    <lineage>
        <taxon>Bacteria</taxon>
        <taxon>Pseudomonadati</taxon>
        <taxon>Pseudomonadota</taxon>
        <taxon>Betaproteobacteria</taxon>
        <taxon>Burkholderiales</taxon>
        <taxon>Burkholderiaceae</taxon>
        <taxon>Paraburkholderia</taxon>
    </lineage>
</organism>
<dbReference type="GeneID" id="55536486"/>
<dbReference type="EMBL" id="CP026109">
    <property type="protein sequence ID" value="AUT76466.1"/>
    <property type="molecule type" value="Genomic_DNA"/>
</dbReference>
<dbReference type="RefSeq" id="WP_079481957.1">
    <property type="nucleotide sequence ID" value="NZ_CADFGJ010000014.1"/>
</dbReference>
<sequence length="86" mass="9491">MDTQSCKSYRGFNIDVHVITRNVTSLNGKERRYSVFWTIVSTDATVSSIEALPERLDFLSPGSAFSYGERRAHTFIDGLVGAATDG</sequence>
<proteinExistence type="predicted"/>
<protein>
    <submittedName>
        <fullName evidence="1">Uncharacterized protein</fullName>
    </submittedName>
</protein>
<accession>A0AAJ4WQ06</accession>
<dbReference type="AlphaFoldDB" id="A0AAJ4WQ06"/>
<dbReference type="Proteomes" id="UP000236649">
    <property type="component" value="Chromosome 5"/>
</dbReference>